<dbReference type="EMBL" id="OZ034815">
    <property type="protein sequence ID" value="CAL1372109.1"/>
    <property type="molecule type" value="Genomic_DNA"/>
</dbReference>
<feature type="region of interest" description="Disordered" evidence="1">
    <location>
        <begin position="1"/>
        <end position="25"/>
    </location>
</feature>
<gene>
    <name evidence="3" type="ORF">LTRI10_LOCUS14132</name>
</gene>
<accession>A0AAV2DG34</accession>
<evidence type="ECO:0000256" key="1">
    <source>
        <dbReference type="SAM" id="MobiDB-lite"/>
    </source>
</evidence>
<keyword evidence="2" id="KW-0812">Transmembrane</keyword>
<name>A0AAV2DG34_9ROSI</name>
<feature type="compositionally biased region" description="Gly residues" evidence="1">
    <location>
        <begin position="14"/>
        <end position="25"/>
    </location>
</feature>
<keyword evidence="4" id="KW-1185">Reference proteome</keyword>
<protein>
    <submittedName>
        <fullName evidence="3">Uncharacterized protein</fullName>
    </submittedName>
</protein>
<feature type="transmembrane region" description="Helical" evidence="2">
    <location>
        <begin position="63"/>
        <end position="84"/>
    </location>
</feature>
<dbReference type="Proteomes" id="UP001497516">
    <property type="component" value="Chromosome 2"/>
</dbReference>
<dbReference type="AlphaFoldDB" id="A0AAV2DG34"/>
<keyword evidence="2" id="KW-1133">Transmembrane helix</keyword>
<evidence type="ECO:0000256" key="2">
    <source>
        <dbReference type="SAM" id="Phobius"/>
    </source>
</evidence>
<proteinExistence type="predicted"/>
<evidence type="ECO:0000313" key="4">
    <source>
        <dbReference type="Proteomes" id="UP001497516"/>
    </source>
</evidence>
<keyword evidence="2" id="KW-0472">Membrane</keyword>
<evidence type="ECO:0000313" key="3">
    <source>
        <dbReference type="EMBL" id="CAL1372109.1"/>
    </source>
</evidence>
<sequence>MRAVVQKNSCHDFGSGGGGRGTRAAGFGGRRIVEETATNSTSTYALRRPRFEFFAARRCEIRVLGRAQVCLCHALSLSLCLLLFPSPDSFLFPSTF</sequence>
<organism evidence="3 4">
    <name type="scientific">Linum trigynum</name>
    <dbReference type="NCBI Taxonomy" id="586398"/>
    <lineage>
        <taxon>Eukaryota</taxon>
        <taxon>Viridiplantae</taxon>
        <taxon>Streptophyta</taxon>
        <taxon>Embryophyta</taxon>
        <taxon>Tracheophyta</taxon>
        <taxon>Spermatophyta</taxon>
        <taxon>Magnoliopsida</taxon>
        <taxon>eudicotyledons</taxon>
        <taxon>Gunneridae</taxon>
        <taxon>Pentapetalae</taxon>
        <taxon>rosids</taxon>
        <taxon>fabids</taxon>
        <taxon>Malpighiales</taxon>
        <taxon>Linaceae</taxon>
        <taxon>Linum</taxon>
    </lineage>
</organism>
<reference evidence="3 4" key="1">
    <citation type="submission" date="2024-04" db="EMBL/GenBank/DDBJ databases">
        <authorList>
            <person name="Fracassetti M."/>
        </authorList>
    </citation>
    <scope>NUCLEOTIDE SEQUENCE [LARGE SCALE GENOMIC DNA]</scope>
</reference>